<reference evidence="2" key="2">
    <citation type="submission" date="2023-05" db="EMBL/GenBank/DDBJ databases">
        <authorList>
            <consortium name="Lawrence Berkeley National Laboratory"/>
            <person name="Steindorff A."/>
            <person name="Hensen N."/>
            <person name="Bonometti L."/>
            <person name="Westerberg I."/>
            <person name="Brannstrom I.O."/>
            <person name="Guillou S."/>
            <person name="Cros-Aarteil S."/>
            <person name="Calhoun S."/>
            <person name="Haridas S."/>
            <person name="Kuo A."/>
            <person name="Mondo S."/>
            <person name="Pangilinan J."/>
            <person name="Riley R."/>
            <person name="Labutti K."/>
            <person name="Andreopoulos B."/>
            <person name="Lipzen A."/>
            <person name="Chen C."/>
            <person name="Yanf M."/>
            <person name="Daum C."/>
            <person name="Ng V."/>
            <person name="Clum A."/>
            <person name="Ohm R."/>
            <person name="Martin F."/>
            <person name="Silar P."/>
            <person name="Natvig D."/>
            <person name="Lalanne C."/>
            <person name="Gautier V."/>
            <person name="Ament-Velasquez S.L."/>
            <person name="Kruys A."/>
            <person name="Hutchinson M.I."/>
            <person name="Powell A.J."/>
            <person name="Barry K."/>
            <person name="Miller A.N."/>
            <person name="Grigoriev I.V."/>
            <person name="Debuchy R."/>
            <person name="Gladieux P."/>
            <person name="Thoren M.H."/>
            <person name="Johannesson H."/>
        </authorList>
    </citation>
    <scope>NUCLEOTIDE SEQUENCE</scope>
    <source>
        <strain evidence="2">CBS 315.58</strain>
    </source>
</reference>
<comment type="caution">
    <text evidence="2">The sequence shown here is derived from an EMBL/GenBank/DDBJ whole genome shotgun (WGS) entry which is preliminary data.</text>
</comment>
<keyword evidence="3" id="KW-1185">Reference proteome</keyword>
<dbReference type="Proteomes" id="UP001303160">
    <property type="component" value="Unassembled WGS sequence"/>
</dbReference>
<dbReference type="AlphaFoldDB" id="A0AAN7AMC8"/>
<sequence length="349" mass="39815">MPNHPPPPYTPNIQAPTGMPMALEERYRILDEEYRTKEQNIARHRQALKDSLERQAKLERGINLQPGTNEVFWHSEEEWAPMSRREIERGLQHIRQLEQGLNKAMAQLDVHEKNTLVLIDRAELAETNIGRAQLDLQIASTNHESVRLSLQSQINDLIKARDDALSDATVRKLSANDRCTTLSKELSQVKKERDEAKAALLKKPGQAGLNKQIQDLKKDRDAANAQAAKYKKKYDNGFASSSIEFDTMRRERDDAVRCHQTGRANFNKQYNAAKGEIGRLNLIITEGRQAYAKKQKELAAAQQECEKLRRQLHIQNSASATTKVGEEQAGAMWWRDSQLCEPESLEANW</sequence>
<reference evidence="2" key="1">
    <citation type="journal article" date="2023" name="Mol. Phylogenet. Evol.">
        <title>Genome-scale phylogeny and comparative genomics of the fungal order Sordariales.</title>
        <authorList>
            <person name="Hensen N."/>
            <person name="Bonometti L."/>
            <person name="Westerberg I."/>
            <person name="Brannstrom I.O."/>
            <person name="Guillou S."/>
            <person name="Cros-Aarteil S."/>
            <person name="Calhoun S."/>
            <person name="Haridas S."/>
            <person name="Kuo A."/>
            <person name="Mondo S."/>
            <person name="Pangilinan J."/>
            <person name="Riley R."/>
            <person name="LaButti K."/>
            <person name="Andreopoulos B."/>
            <person name="Lipzen A."/>
            <person name="Chen C."/>
            <person name="Yan M."/>
            <person name="Daum C."/>
            <person name="Ng V."/>
            <person name="Clum A."/>
            <person name="Steindorff A."/>
            <person name="Ohm R.A."/>
            <person name="Martin F."/>
            <person name="Silar P."/>
            <person name="Natvig D.O."/>
            <person name="Lalanne C."/>
            <person name="Gautier V."/>
            <person name="Ament-Velasquez S.L."/>
            <person name="Kruys A."/>
            <person name="Hutchinson M.I."/>
            <person name="Powell A.J."/>
            <person name="Barry K."/>
            <person name="Miller A.N."/>
            <person name="Grigoriev I.V."/>
            <person name="Debuchy R."/>
            <person name="Gladieux P."/>
            <person name="Hiltunen Thoren M."/>
            <person name="Johannesson H."/>
        </authorList>
    </citation>
    <scope>NUCLEOTIDE SEQUENCE</scope>
    <source>
        <strain evidence="2">CBS 315.58</strain>
    </source>
</reference>
<feature type="coiled-coil region" evidence="1">
    <location>
        <begin position="284"/>
        <end position="318"/>
    </location>
</feature>
<protein>
    <submittedName>
        <fullName evidence="2">Uncharacterized protein</fullName>
    </submittedName>
</protein>
<proteinExistence type="predicted"/>
<accession>A0AAN7AMC8</accession>
<name>A0AAN7AMC8_9PEZI</name>
<evidence type="ECO:0000313" key="3">
    <source>
        <dbReference type="Proteomes" id="UP001303160"/>
    </source>
</evidence>
<evidence type="ECO:0000313" key="2">
    <source>
        <dbReference type="EMBL" id="KAK4194046.1"/>
    </source>
</evidence>
<evidence type="ECO:0000256" key="1">
    <source>
        <dbReference type="SAM" id="Coils"/>
    </source>
</evidence>
<feature type="coiled-coil region" evidence="1">
    <location>
        <begin position="27"/>
        <end position="54"/>
    </location>
</feature>
<organism evidence="2 3">
    <name type="scientific">Triangularia verruculosa</name>
    <dbReference type="NCBI Taxonomy" id="2587418"/>
    <lineage>
        <taxon>Eukaryota</taxon>
        <taxon>Fungi</taxon>
        <taxon>Dikarya</taxon>
        <taxon>Ascomycota</taxon>
        <taxon>Pezizomycotina</taxon>
        <taxon>Sordariomycetes</taxon>
        <taxon>Sordariomycetidae</taxon>
        <taxon>Sordariales</taxon>
        <taxon>Podosporaceae</taxon>
        <taxon>Triangularia</taxon>
    </lineage>
</organism>
<gene>
    <name evidence="2" type="ORF">QBC40DRAFT_322051</name>
</gene>
<dbReference type="EMBL" id="MU864123">
    <property type="protein sequence ID" value="KAK4194046.1"/>
    <property type="molecule type" value="Genomic_DNA"/>
</dbReference>
<feature type="coiled-coil region" evidence="1">
    <location>
        <begin position="179"/>
        <end position="233"/>
    </location>
</feature>
<keyword evidence="1" id="KW-0175">Coiled coil</keyword>